<name>A0A1Y6CED7_9NEIS</name>
<reference evidence="3" key="1">
    <citation type="submission" date="2017-04" db="EMBL/GenBank/DDBJ databases">
        <authorList>
            <person name="Varghese N."/>
            <person name="Submissions S."/>
        </authorList>
    </citation>
    <scope>NUCLEOTIDE SEQUENCE [LARGE SCALE GENOMIC DNA]</scope>
    <source>
        <strain evidence="3">DSM 22618</strain>
    </source>
</reference>
<feature type="transmembrane region" description="Helical" evidence="1">
    <location>
        <begin position="6"/>
        <end position="30"/>
    </location>
</feature>
<accession>A0A1Y6CED7</accession>
<dbReference type="AlphaFoldDB" id="A0A1Y6CED7"/>
<evidence type="ECO:0000256" key="1">
    <source>
        <dbReference type="SAM" id="Phobius"/>
    </source>
</evidence>
<evidence type="ECO:0000313" key="2">
    <source>
        <dbReference type="EMBL" id="SMF58431.1"/>
    </source>
</evidence>
<keyword evidence="1" id="KW-0812">Transmembrane</keyword>
<keyword evidence="1" id="KW-0472">Membrane</keyword>
<keyword evidence="3" id="KW-1185">Reference proteome</keyword>
<keyword evidence="1" id="KW-1133">Transmembrane helix</keyword>
<sequence>MENSIFVKVVAGIEILSALFIILGTIWMFYKYFEKLAKIANGE</sequence>
<dbReference type="Proteomes" id="UP000192920">
    <property type="component" value="Unassembled WGS sequence"/>
</dbReference>
<gene>
    <name evidence="2" type="ORF">SAMN02745746_04060</name>
</gene>
<evidence type="ECO:0000313" key="3">
    <source>
        <dbReference type="Proteomes" id="UP000192920"/>
    </source>
</evidence>
<proteinExistence type="predicted"/>
<organism evidence="2 3">
    <name type="scientific">Pseudogulbenkiania subflava DSM 22618</name>
    <dbReference type="NCBI Taxonomy" id="1123014"/>
    <lineage>
        <taxon>Bacteria</taxon>
        <taxon>Pseudomonadati</taxon>
        <taxon>Pseudomonadota</taxon>
        <taxon>Betaproteobacteria</taxon>
        <taxon>Neisseriales</taxon>
        <taxon>Chromobacteriaceae</taxon>
        <taxon>Pseudogulbenkiania</taxon>
    </lineage>
</organism>
<dbReference type="EMBL" id="FXAG01000041">
    <property type="protein sequence ID" value="SMF58431.1"/>
    <property type="molecule type" value="Genomic_DNA"/>
</dbReference>
<protein>
    <submittedName>
        <fullName evidence="2">Uncharacterized protein</fullName>
    </submittedName>
</protein>